<keyword evidence="6 11" id="KW-0378">Hydrolase</keyword>
<keyword evidence="5" id="KW-0479">Metal-binding</keyword>
<organism evidence="14">
    <name type="scientific">Leucothrix mucor</name>
    <dbReference type="NCBI Taxonomy" id="45248"/>
    <lineage>
        <taxon>Bacteria</taxon>
        <taxon>Pseudomonadati</taxon>
        <taxon>Pseudomonadota</taxon>
        <taxon>Gammaproteobacteria</taxon>
        <taxon>Thiotrichales</taxon>
        <taxon>Thiotrichaceae</taxon>
        <taxon>Leucothrix</taxon>
    </lineage>
</organism>
<protein>
    <submittedName>
        <fullName evidence="14">M48 family peptidase</fullName>
    </submittedName>
</protein>
<dbReference type="PANTHER" id="PTHR43221">
    <property type="entry name" value="PROTEASE HTPX"/>
    <property type="match status" value="1"/>
</dbReference>
<keyword evidence="9 11" id="KW-0482">Metalloprotease</keyword>
<evidence type="ECO:0000256" key="10">
    <source>
        <dbReference type="ARBA" id="ARBA00023136"/>
    </source>
</evidence>
<dbReference type="Gene3D" id="3.30.700.10">
    <property type="entry name" value="Glycoprotein, Type 4 Pilin"/>
    <property type="match status" value="1"/>
</dbReference>
<dbReference type="GO" id="GO:0004222">
    <property type="term" value="F:metalloendopeptidase activity"/>
    <property type="evidence" value="ECO:0007669"/>
    <property type="project" value="InterPro"/>
</dbReference>
<evidence type="ECO:0000313" key="14">
    <source>
        <dbReference type="EMBL" id="HFC93627.1"/>
    </source>
</evidence>
<proteinExistence type="inferred from homology"/>
<dbReference type="CDD" id="cd07325">
    <property type="entry name" value="M48_Ste24p_like"/>
    <property type="match status" value="1"/>
</dbReference>
<evidence type="ECO:0000256" key="6">
    <source>
        <dbReference type="ARBA" id="ARBA00022801"/>
    </source>
</evidence>
<feature type="domain" description="Peptidase M48" evidence="13">
    <location>
        <begin position="67"/>
        <end position="150"/>
    </location>
</feature>
<keyword evidence="4 12" id="KW-0812">Transmembrane</keyword>
<dbReference type="GO" id="GO:0005886">
    <property type="term" value="C:plasma membrane"/>
    <property type="evidence" value="ECO:0007669"/>
    <property type="project" value="UniProtKB-SubCell"/>
</dbReference>
<dbReference type="AlphaFoldDB" id="A0A7V2T1X3"/>
<dbReference type="InterPro" id="IPR045584">
    <property type="entry name" value="Pilin-like"/>
</dbReference>
<name>A0A7V2T1X3_LEUMU</name>
<keyword evidence="7 11" id="KW-0862">Zinc</keyword>
<evidence type="ECO:0000256" key="8">
    <source>
        <dbReference type="ARBA" id="ARBA00022989"/>
    </source>
</evidence>
<dbReference type="InterPro" id="IPR001915">
    <property type="entry name" value="Peptidase_M48"/>
</dbReference>
<evidence type="ECO:0000256" key="1">
    <source>
        <dbReference type="ARBA" id="ARBA00004651"/>
    </source>
</evidence>
<comment type="similarity">
    <text evidence="11">Belongs to the peptidase M48 family.</text>
</comment>
<feature type="transmembrane region" description="Helical" evidence="12">
    <location>
        <begin position="34"/>
        <end position="53"/>
    </location>
</feature>
<reference evidence="14" key="1">
    <citation type="journal article" date="2020" name="mSystems">
        <title>Genome- and Community-Level Interaction Insights into Carbon Utilization and Element Cycling Functions of Hydrothermarchaeota in Hydrothermal Sediment.</title>
        <authorList>
            <person name="Zhou Z."/>
            <person name="Liu Y."/>
            <person name="Xu W."/>
            <person name="Pan J."/>
            <person name="Luo Z.H."/>
            <person name="Li M."/>
        </authorList>
    </citation>
    <scope>NUCLEOTIDE SEQUENCE [LARGE SCALE GENOMIC DNA]</scope>
    <source>
        <strain evidence="14">HyVt-493</strain>
    </source>
</reference>
<dbReference type="Pfam" id="PF01435">
    <property type="entry name" value="Peptidase_M48"/>
    <property type="match status" value="2"/>
</dbReference>
<keyword evidence="3 11" id="KW-0645">Protease</keyword>
<dbReference type="Proteomes" id="UP000885750">
    <property type="component" value="Unassembled WGS sequence"/>
</dbReference>
<feature type="transmembrane region" description="Helical" evidence="12">
    <location>
        <begin position="279"/>
        <end position="297"/>
    </location>
</feature>
<dbReference type="EMBL" id="DRMS01000475">
    <property type="protein sequence ID" value="HFC93627.1"/>
    <property type="molecule type" value="Genomic_DNA"/>
</dbReference>
<evidence type="ECO:0000259" key="13">
    <source>
        <dbReference type="Pfam" id="PF01435"/>
    </source>
</evidence>
<evidence type="ECO:0000256" key="12">
    <source>
        <dbReference type="SAM" id="Phobius"/>
    </source>
</evidence>
<comment type="subcellular location">
    <subcellularLocation>
        <location evidence="1">Cell membrane</location>
        <topology evidence="1">Multi-pass membrane protein</topology>
    </subcellularLocation>
</comment>
<evidence type="ECO:0000256" key="5">
    <source>
        <dbReference type="ARBA" id="ARBA00022723"/>
    </source>
</evidence>
<feature type="domain" description="Peptidase M48" evidence="13">
    <location>
        <begin position="158"/>
        <end position="241"/>
    </location>
</feature>
<sequence length="342" mass="38396">MDLIYKHEKKLFYIILGFSILFWLLLVIGTAGMILIWLVIGFILYLFAQSTLISHIKGNGVRVNEQQMPVLHQQFNHCCDTLEIDKRPELFILNSDGFLNALATRFLKKHYVILYSGVVDALKKYPDGLNFYIGHELGHIKRGHLNLSTLLFPGSALPIIGSAYSRAQEYSSDLHGLKCCKQPKDAVFAMAVLAMGAEQWNKLNIRAYADQSDETGSFWMAFHELTADYPWLSKRMKHLLNNASNQEADFPKRNIFAWILALFVPRVGVGSSAGGLVSVMIVVAIIGILAAIAVPQYQKYSKRAKIANATMEAPTSAYSRRGSVRDNLQQMDSNQAFAMSER</sequence>
<keyword evidence="10 12" id="KW-0472">Membrane</keyword>
<comment type="cofactor">
    <cofactor evidence="11">
        <name>Zn(2+)</name>
        <dbReference type="ChEBI" id="CHEBI:29105"/>
    </cofactor>
    <text evidence="11">Binds 1 zinc ion per subunit.</text>
</comment>
<evidence type="ECO:0000256" key="4">
    <source>
        <dbReference type="ARBA" id="ARBA00022692"/>
    </source>
</evidence>
<keyword evidence="8 12" id="KW-1133">Transmembrane helix</keyword>
<dbReference type="GO" id="GO:0006508">
    <property type="term" value="P:proteolysis"/>
    <property type="evidence" value="ECO:0007669"/>
    <property type="project" value="UniProtKB-KW"/>
</dbReference>
<evidence type="ECO:0000256" key="9">
    <source>
        <dbReference type="ARBA" id="ARBA00023049"/>
    </source>
</evidence>
<dbReference type="InterPro" id="IPR050083">
    <property type="entry name" value="HtpX_protease"/>
</dbReference>
<dbReference type="Gene3D" id="3.30.2010.10">
    <property type="entry name" value="Metalloproteases ('zincins'), catalytic domain"/>
    <property type="match status" value="1"/>
</dbReference>
<dbReference type="SUPFAM" id="SSF54523">
    <property type="entry name" value="Pili subunits"/>
    <property type="match status" value="1"/>
</dbReference>
<feature type="non-terminal residue" evidence="14">
    <location>
        <position position="342"/>
    </location>
</feature>
<evidence type="ECO:0000256" key="11">
    <source>
        <dbReference type="RuleBase" id="RU003983"/>
    </source>
</evidence>
<evidence type="ECO:0000256" key="3">
    <source>
        <dbReference type="ARBA" id="ARBA00022670"/>
    </source>
</evidence>
<dbReference type="PANTHER" id="PTHR43221:SF1">
    <property type="entry name" value="PROTEASE HTPX"/>
    <property type="match status" value="1"/>
</dbReference>
<evidence type="ECO:0000256" key="2">
    <source>
        <dbReference type="ARBA" id="ARBA00022475"/>
    </source>
</evidence>
<keyword evidence="2" id="KW-1003">Cell membrane</keyword>
<dbReference type="GO" id="GO:0046872">
    <property type="term" value="F:metal ion binding"/>
    <property type="evidence" value="ECO:0007669"/>
    <property type="project" value="UniProtKB-KW"/>
</dbReference>
<gene>
    <name evidence="14" type="ORF">ENJ51_12535</name>
</gene>
<comment type="caution">
    <text evidence="14">The sequence shown here is derived from an EMBL/GenBank/DDBJ whole genome shotgun (WGS) entry which is preliminary data.</text>
</comment>
<accession>A0A7V2T1X3</accession>
<evidence type="ECO:0000256" key="7">
    <source>
        <dbReference type="ARBA" id="ARBA00022833"/>
    </source>
</evidence>